<dbReference type="InterPro" id="IPR025614">
    <property type="entry name" value="Cell_morpho_N"/>
</dbReference>
<dbReference type="PANTHER" id="PTHR12295:SF30">
    <property type="entry name" value="PROTEIN FURRY"/>
    <property type="match status" value="1"/>
</dbReference>
<evidence type="ECO:0000313" key="3">
    <source>
        <dbReference type="Proteomes" id="UP000267096"/>
    </source>
</evidence>
<dbReference type="EMBL" id="UYRR01031829">
    <property type="protein sequence ID" value="VDK52854.1"/>
    <property type="molecule type" value="Genomic_DNA"/>
</dbReference>
<proteinExistence type="predicted"/>
<evidence type="ECO:0000313" key="2">
    <source>
        <dbReference type="EMBL" id="VDK52854.1"/>
    </source>
</evidence>
<dbReference type="InterPro" id="IPR016024">
    <property type="entry name" value="ARM-type_fold"/>
</dbReference>
<dbReference type="Proteomes" id="UP000267096">
    <property type="component" value="Unassembled WGS sequence"/>
</dbReference>
<dbReference type="OrthoDB" id="6287725at2759"/>
<dbReference type="Pfam" id="PF14222">
    <property type="entry name" value="MOR2-PAG1_N"/>
    <property type="match status" value="1"/>
</dbReference>
<name>A0A158PPP1_ANISI</name>
<dbReference type="WBParaSite" id="ASIM_0001518301-mRNA-1">
    <property type="protein sequence ID" value="ASIM_0001518301-mRNA-1"/>
    <property type="gene ID" value="ASIM_0001518301"/>
</dbReference>
<keyword evidence="3" id="KW-1185">Reference proteome</keyword>
<dbReference type="PANTHER" id="PTHR12295">
    <property type="entry name" value="FURRY-RELATED"/>
    <property type="match status" value="1"/>
</dbReference>
<evidence type="ECO:0000259" key="1">
    <source>
        <dbReference type="Pfam" id="PF14222"/>
    </source>
</evidence>
<dbReference type="AlphaFoldDB" id="A0A158PPP1"/>
<evidence type="ECO:0000313" key="4">
    <source>
        <dbReference type="WBParaSite" id="ASIM_0001518301-mRNA-1"/>
    </source>
</evidence>
<dbReference type="InterPro" id="IPR039867">
    <property type="entry name" value="Furry/Tao3/Mor2"/>
</dbReference>
<dbReference type="GO" id="GO:0000902">
    <property type="term" value="P:cell morphogenesis"/>
    <property type="evidence" value="ECO:0007669"/>
    <property type="project" value="InterPro"/>
</dbReference>
<dbReference type="SUPFAM" id="SSF48371">
    <property type="entry name" value="ARM repeat"/>
    <property type="match status" value="1"/>
</dbReference>
<protein>
    <submittedName>
        <fullName evidence="4">MOR2-PAG1_N domain-containing protein</fullName>
    </submittedName>
</protein>
<gene>
    <name evidence="2" type="ORF">ASIM_LOCUS14593</name>
</gene>
<dbReference type="GO" id="GO:0030427">
    <property type="term" value="C:site of polarized growth"/>
    <property type="evidence" value="ECO:0007669"/>
    <property type="project" value="TreeGrafter"/>
</dbReference>
<organism evidence="4">
    <name type="scientific">Anisakis simplex</name>
    <name type="common">Herring worm</name>
    <dbReference type="NCBI Taxonomy" id="6269"/>
    <lineage>
        <taxon>Eukaryota</taxon>
        <taxon>Metazoa</taxon>
        <taxon>Ecdysozoa</taxon>
        <taxon>Nematoda</taxon>
        <taxon>Chromadorea</taxon>
        <taxon>Rhabditida</taxon>
        <taxon>Spirurina</taxon>
        <taxon>Ascaridomorpha</taxon>
        <taxon>Ascaridoidea</taxon>
        <taxon>Anisakidae</taxon>
        <taxon>Anisakis</taxon>
        <taxon>Anisakis simplex complex</taxon>
    </lineage>
</organism>
<sequence>MVDCDGYNMDISKATQKDIPRRKSDPGTCRSMTAETMIAAELPWGSLKLITASNVYYSTLPSEFAVKSLLQELFAVFEKKLQNIMDDEQSDKILSRCLQIGDDTYVDNLMKALNGLCEHCLPSVLSTIIQWYGTQIELSSDEIGTSVGTNYNNVLSVAERYAEVLGVLSQSHSLLIQNTFLSQLSELKKETPITPNTVNNIIALLMAMKFFRVKTNEVSDFELGIRFLDELGQYYLEVKDKDIKHAIAGLLVEILLPVAAQIKTEVNIPALISFVERLYGPTFDLVNKKRDKMAAYPLLTCLLCISQSKFFLANWTQFLSSTLASLKSKDTKVSRVALESLYRLLWVYVIRNNCEGNTATRNRLESICNSLFPKGNRAIIPRDAPLNIFVKIIHFIAQQKLDFAFKEIIFDLLGCNRAHSVLKSSLYPERMNIGIRALMVIANGLQQKEGPPDMPRSMASNATQRMKKTYISRPLTPDIARSIGLEQYYGPCRKAFDNILRTLDIQVGKPLLLTATQTRGKEPEELLTGEVKPKLDLFRTCVAAIPRLLPDSMSHSELVELLIRMNVHIDEELRVHAAQTLQTLMGECADWREDIVHTILTFLTSHLLDTYPSLLDSSLRLLHQLMFTWKTAAHIERKRDLNRTVEKDSELINPIKMQISPILTNSVALALHSVEGFSLAMMCQYRTQSRKIAINILREVRQLLLLITPYQHDTPVIEVLDNATPYVINKYIEHVPLSERQSWNQDFSSSSDKIGSIETDNCLVNSDRGNEYFYWDPWACALSGYCEHQFLITQCPTAVFYAWPVVNTRLNACYNFIDPSNPQNENRASLLRSSKSKGTASSVYGESLGQDSYLALWQKYLVMACALAPPPSNSVSSLARSFSPTSSIDNESVFRSFTTSVRAPRLSSSGSSSGFYQKIISMLRWEQMTDMRDSVVLGVGSTNPLAFELVATFRGVLPVCGCIDPESGLCQVLVDFIESMRQNLECDQDRDLALLTNLRLHFAKTVALIINTIPPEKRRNLLASNKKQSLFSLFASWCSRSIASSDRRSVQYRKSRSVPRARCAFPFLFSPFLEAMCALLCCGPIFDSSKSIGEDGYLYGWLETLLDSTNPIVIFILENLVESTLSTMLDLNDENAHLLDWTVNVCYSKPASVAAKCFRALVMLFSKR</sequence>
<reference evidence="2 3" key="2">
    <citation type="submission" date="2018-11" db="EMBL/GenBank/DDBJ databases">
        <authorList>
            <consortium name="Pathogen Informatics"/>
        </authorList>
    </citation>
    <scope>NUCLEOTIDE SEQUENCE [LARGE SCALE GENOMIC DNA]</scope>
</reference>
<dbReference type="GO" id="GO:0031175">
    <property type="term" value="P:neuron projection development"/>
    <property type="evidence" value="ECO:0007669"/>
    <property type="project" value="TreeGrafter"/>
</dbReference>
<accession>A0A158PPP1</accession>
<reference evidence="4" key="1">
    <citation type="submission" date="2016-04" db="UniProtKB">
        <authorList>
            <consortium name="WormBaseParasite"/>
        </authorList>
    </citation>
    <scope>IDENTIFICATION</scope>
</reference>
<dbReference type="GO" id="GO:0005938">
    <property type="term" value="C:cell cortex"/>
    <property type="evidence" value="ECO:0007669"/>
    <property type="project" value="TreeGrafter"/>
</dbReference>
<feature type="domain" description="Cell morphogenesis protein N-terminal" evidence="1">
    <location>
        <begin position="150"/>
        <end position="629"/>
    </location>
</feature>